<dbReference type="GO" id="GO:0004144">
    <property type="term" value="F:diacylglycerol O-acyltransferase activity"/>
    <property type="evidence" value="ECO:0007669"/>
    <property type="project" value="UniProtKB-EC"/>
</dbReference>
<evidence type="ECO:0000256" key="6">
    <source>
        <dbReference type="ARBA" id="ARBA00022679"/>
    </source>
</evidence>
<feature type="domain" description="O-acyltransferase WSD1 C-terminal" evidence="13">
    <location>
        <begin position="271"/>
        <end position="410"/>
    </location>
</feature>
<evidence type="ECO:0000256" key="8">
    <source>
        <dbReference type="ARBA" id="ARBA00023098"/>
    </source>
</evidence>
<dbReference type="AlphaFoldDB" id="A0A1H9YEP7"/>
<comment type="pathway">
    <text evidence="2">Lipid metabolism.</text>
</comment>
<comment type="pathway">
    <text evidence="1">Glycerolipid metabolism; triacylglycerol biosynthesis.</text>
</comment>
<evidence type="ECO:0000256" key="7">
    <source>
        <dbReference type="ARBA" id="ARBA00022798"/>
    </source>
</evidence>
<name>A0A1H9YEP7_9ACTN</name>
<keyword evidence="9 14" id="KW-0012">Acyltransferase</keyword>
<evidence type="ECO:0000259" key="13">
    <source>
        <dbReference type="Pfam" id="PF06974"/>
    </source>
</evidence>
<dbReference type="EC" id="2.3.1.20" evidence="4"/>
<dbReference type="InterPro" id="IPR004255">
    <property type="entry name" value="O-acyltransferase_WSD1_N"/>
</dbReference>
<dbReference type="GO" id="GO:0001666">
    <property type="term" value="P:response to hypoxia"/>
    <property type="evidence" value="ECO:0007669"/>
    <property type="project" value="TreeGrafter"/>
</dbReference>
<dbReference type="Pfam" id="PF03007">
    <property type="entry name" value="WS_DGAT_cat"/>
    <property type="match status" value="1"/>
</dbReference>
<feature type="domain" description="O-acyltransferase WSD1-like N-terminal" evidence="12">
    <location>
        <begin position="5"/>
        <end position="148"/>
    </location>
</feature>
<dbReference type="EMBL" id="FOIE01000001">
    <property type="protein sequence ID" value="SES67421.1"/>
    <property type="molecule type" value="Genomic_DNA"/>
</dbReference>
<proteinExistence type="inferred from homology"/>
<evidence type="ECO:0000313" key="14">
    <source>
        <dbReference type="EMBL" id="SES67421.1"/>
    </source>
</evidence>
<dbReference type="InterPro" id="IPR045034">
    <property type="entry name" value="O-acyltransferase_WSD1-like"/>
</dbReference>
<evidence type="ECO:0000256" key="5">
    <source>
        <dbReference type="ARBA" id="ARBA00022516"/>
    </source>
</evidence>
<evidence type="ECO:0000313" key="15">
    <source>
        <dbReference type="Proteomes" id="UP000198507"/>
    </source>
</evidence>
<dbReference type="RefSeq" id="WP_139206797.1">
    <property type="nucleotide sequence ID" value="NZ_FOIE01000001.1"/>
</dbReference>
<evidence type="ECO:0000256" key="4">
    <source>
        <dbReference type="ARBA" id="ARBA00013244"/>
    </source>
</evidence>
<comment type="catalytic activity">
    <reaction evidence="10">
        <text>an acyl-CoA + a 1,2-diacyl-sn-glycerol = a triacyl-sn-glycerol + CoA</text>
        <dbReference type="Rhea" id="RHEA:10868"/>
        <dbReference type="ChEBI" id="CHEBI:17815"/>
        <dbReference type="ChEBI" id="CHEBI:57287"/>
        <dbReference type="ChEBI" id="CHEBI:58342"/>
        <dbReference type="ChEBI" id="CHEBI:64615"/>
        <dbReference type="EC" id="2.3.1.20"/>
    </reaction>
</comment>
<comment type="similarity">
    <text evidence="3">Belongs to the long-chain O-acyltransferase family.</text>
</comment>
<dbReference type="PANTHER" id="PTHR31650:SF1">
    <property type="entry name" value="WAX ESTER SYNTHASE_DIACYLGLYCEROL ACYLTRANSFERASE 4-RELATED"/>
    <property type="match status" value="1"/>
</dbReference>
<dbReference type="Gene3D" id="3.30.559.10">
    <property type="entry name" value="Chloramphenicol acetyltransferase-like domain"/>
    <property type="match status" value="1"/>
</dbReference>
<dbReference type="PANTHER" id="PTHR31650">
    <property type="entry name" value="O-ACYLTRANSFERASE (WSD1-LIKE) FAMILY PROTEIN"/>
    <property type="match status" value="1"/>
</dbReference>
<reference evidence="15" key="1">
    <citation type="submission" date="2016-10" db="EMBL/GenBank/DDBJ databases">
        <authorList>
            <person name="Varghese N."/>
            <person name="Submissions S."/>
        </authorList>
    </citation>
    <scope>NUCLEOTIDE SEQUENCE [LARGE SCALE GENOMIC DNA]</scope>
    <source>
        <strain evidence="15">DSM 44209</strain>
    </source>
</reference>
<evidence type="ECO:0000256" key="3">
    <source>
        <dbReference type="ARBA" id="ARBA00009587"/>
    </source>
</evidence>
<dbReference type="SUPFAM" id="SSF52777">
    <property type="entry name" value="CoA-dependent acyltransferases"/>
    <property type="match status" value="2"/>
</dbReference>
<keyword evidence="8" id="KW-0443">Lipid metabolism</keyword>
<dbReference type="InterPro" id="IPR009721">
    <property type="entry name" value="O-acyltransferase_WSD1_C"/>
</dbReference>
<evidence type="ECO:0000259" key="12">
    <source>
        <dbReference type="Pfam" id="PF03007"/>
    </source>
</evidence>
<dbReference type="GO" id="GO:0006071">
    <property type="term" value="P:glycerol metabolic process"/>
    <property type="evidence" value="ECO:0007669"/>
    <property type="project" value="UniProtKB-KW"/>
</dbReference>
<evidence type="ECO:0000256" key="9">
    <source>
        <dbReference type="ARBA" id="ARBA00023315"/>
    </source>
</evidence>
<evidence type="ECO:0000256" key="1">
    <source>
        <dbReference type="ARBA" id="ARBA00004771"/>
    </source>
</evidence>
<dbReference type="OrthoDB" id="9810950at2"/>
<dbReference type="UniPathway" id="UPA00282"/>
<feature type="region of interest" description="Disordered" evidence="11">
    <location>
        <begin position="154"/>
        <end position="180"/>
    </location>
</feature>
<organism evidence="14 15">
    <name type="scientific">Geodermatophilus poikilotrophus</name>
    <dbReference type="NCBI Taxonomy" id="1333667"/>
    <lineage>
        <taxon>Bacteria</taxon>
        <taxon>Bacillati</taxon>
        <taxon>Actinomycetota</taxon>
        <taxon>Actinomycetes</taxon>
        <taxon>Geodermatophilales</taxon>
        <taxon>Geodermatophilaceae</taxon>
        <taxon>Geodermatophilus</taxon>
    </lineage>
</organism>
<evidence type="ECO:0000256" key="10">
    <source>
        <dbReference type="ARBA" id="ARBA00048109"/>
    </source>
</evidence>
<keyword evidence="7" id="KW-0319">Glycerol metabolism</keyword>
<dbReference type="GO" id="GO:0019432">
    <property type="term" value="P:triglyceride biosynthetic process"/>
    <property type="evidence" value="ECO:0007669"/>
    <property type="project" value="UniProtKB-UniPathway"/>
</dbReference>
<dbReference type="GO" id="GO:0005886">
    <property type="term" value="C:plasma membrane"/>
    <property type="evidence" value="ECO:0007669"/>
    <property type="project" value="TreeGrafter"/>
</dbReference>
<dbReference type="GO" id="GO:0051701">
    <property type="term" value="P:biological process involved in interaction with host"/>
    <property type="evidence" value="ECO:0007669"/>
    <property type="project" value="TreeGrafter"/>
</dbReference>
<keyword evidence="15" id="KW-1185">Reference proteome</keyword>
<evidence type="ECO:0000256" key="2">
    <source>
        <dbReference type="ARBA" id="ARBA00005189"/>
    </source>
</evidence>
<keyword evidence="5" id="KW-0444">Lipid biosynthesis</keyword>
<accession>A0A1H9YEP7</accession>
<protein>
    <recommendedName>
        <fullName evidence="4">diacylglycerol O-acyltransferase</fullName>
        <ecNumber evidence="4">2.3.1.20</ecNumber>
    </recommendedName>
</protein>
<gene>
    <name evidence="14" type="ORF">SAMN04488546_0068</name>
</gene>
<dbReference type="InterPro" id="IPR023213">
    <property type="entry name" value="CAT-like_dom_sf"/>
</dbReference>
<dbReference type="GO" id="GO:0071731">
    <property type="term" value="P:response to nitric oxide"/>
    <property type="evidence" value="ECO:0007669"/>
    <property type="project" value="TreeGrafter"/>
</dbReference>
<feature type="compositionally biased region" description="Low complexity" evidence="11">
    <location>
        <begin position="163"/>
        <end position="172"/>
    </location>
</feature>
<dbReference type="Pfam" id="PF06974">
    <property type="entry name" value="WS_DGAT_C"/>
    <property type="match status" value="1"/>
</dbReference>
<dbReference type="Proteomes" id="UP000198507">
    <property type="component" value="Unassembled WGS sequence"/>
</dbReference>
<keyword evidence="6 14" id="KW-0808">Transferase</keyword>
<sequence length="428" mass="45505">MEVSLTAEDRAILALEDARLVGHTATVVHLPAGAPDLRQLRDAVTCRLPDAPRLTWRLSGTSDEPVWRPDEVDVAAHVRAVDAAGPLDGSGLRTELVRLFGQRLDRSRPLWRMDVVGPVAGGGAVLVWRVHHALADGGTVMRLAEDVLWDPAPASAGPGGRGSRTAAAGTPGRDPGRSSLAGVLTGELLPGLRRSPFDAEVGREREVALAVTPVSALREAAGRLAGATVNDAVLAVVAGALRRWLEHRHGPLHELRVKVPVTLHHDGDQAGNRDSYFRVDLPVDEPDPVARLAAVRRETAQRKARHDAQELDELADRMARFSPRLANWSQRLQRCGRSFALNVSNVRGPDRAVTVLDAPVAAVQPLVEVAQHHALRVAVLSVADRLGFGLVADPSVVGDLDLLAEAVERGAAELLCAEREGGAGGPSG</sequence>
<evidence type="ECO:0000256" key="11">
    <source>
        <dbReference type="SAM" id="MobiDB-lite"/>
    </source>
</evidence>